<dbReference type="Proteomes" id="UP001163603">
    <property type="component" value="Chromosome 9"/>
</dbReference>
<proteinExistence type="predicted"/>
<reference evidence="2" key="1">
    <citation type="journal article" date="2023" name="G3 (Bethesda)">
        <title>Genome assembly and association tests identify interacting loci associated with vigor, precocity, and sex in interspecific pistachio rootstocks.</title>
        <authorList>
            <person name="Palmer W."/>
            <person name="Jacygrad E."/>
            <person name="Sagayaradj S."/>
            <person name="Cavanaugh K."/>
            <person name="Han R."/>
            <person name="Bertier L."/>
            <person name="Beede B."/>
            <person name="Kafkas S."/>
            <person name="Golino D."/>
            <person name="Preece J."/>
            <person name="Michelmore R."/>
        </authorList>
    </citation>
    <scope>NUCLEOTIDE SEQUENCE [LARGE SCALE GENOMIC DNA]</scope>
</reference>
<evidence type="ECO:0000313" key="2">
    <source>
        <dbReference type="Proteomes" id="UP001163603"/>
    </source>
</evidence>
<accession>A0ACC0Y5F0</accession>
<name>A0ACC0Y5F0_9ROSI</name>
<organism evidence="1 2">
    <name type="scientific">Pistacia integerrima</name>
    <dbReference type="NCBI Taxonomy" id="434235"/>
    <lineage>
        <taxon>Eukaryota</taxon>
        <taxon>Viridiplantae</taxon>
        <taxon>Streptophyta</taxon>
        <taxon>Embryophyta</taxon>
        <taxon>Tracheophyta</taxon>
        <taxon>Spermatophyta</taxon>
        <taxon>Magnoliopsida</taxon>
        <taxon>eudicotyledons</taxon>
        <taxon>Gunneridae</taxon>
        <taxon>Pentapetalae</taxon>
        <taxon>rosids</taxon>
        <taxon>malvids</taxon>
        <taxon>Sapindales</taxon>
        <taxon>Anacardiaceae</taxon>
        <taxon>Pistacia</taxon>
    </lineage>
</organism>
<keyword evidence="2" id="KW-1185">Reference proteome</keyword>
<sequence length="530" mass="60311">MQRLNATVLATKRRAQARSYLSRYLLGSCIARKVTSLSRNFASETKSKPDVYSPNKKISHLIRTNCLSEARAVFDKTVQRNTVTWNAMINGYVKFREMAKARQLFDIMPRRDVVSWNLMISGYISCRGSGFLEEARLLFDKMPKRDSVSWNTMISGYAKNGITEAALRVFNEMPESERNVVSWNAMISGFLQNGDMARAMEFFEKMPERDSASLSALVAGLIKNGELDEAGKILVKFGNRCDGREDLVHAYNTLIAGYGQRGRVDEARRLFDRIPVCSEQGEEGNENFRRNVVSWNSMIMCYVKAGDIVSAREIFDQMVERDSFSWNTMISGYVHLSNMEEASNLFGEMPSPDTHSWNTMISGYAQMGNLELARDFFERMPQKNLVSWNSMIAGCERNEDYKGAIELFSQMQVEVEKPDRHTLSSVLSVSTQILDLRLGMQIHQLVTKKVIPDLPIHNALITMYSRCGAITEARSIFDEMKLQRSVISWNAMIGGYTSHACSRIQLNVRQYGRQEHSDCHNTADQIATEY</sequence>
<comment type="caution">
    <text evidence="1">The sequence shown here is derived from an EMBL/GenBank/DDBJ whole genome shotgun (WGS) entry which is preliminary data.</text>
</comment>
<evidence type="ECO:0000313" key="1">
    <source>
        <dbReference type="EMBL" id="KAJ0028802.1"/>
    </source>
</evidence>
<dbReference type="EMBL" id="CM047744">
    <property type="protein sequence ID" value="KAJ0028802.1"/>
    <property type="molecule type" value="Genomic_DNA"/>
</dbReference>
<gene>
    <name evidence="1" type="ORF">Pint_36285</name>
</gene>
<protein>
    <submittedName>
        <fullName evidence="1">Uncharacterized protein</fullName>
    </submittedName>
</protein>